<reference evidence="2 3" key="1">
    <citation type="submission" date="2019-12" db="EMBL/GenBank/DDBJ databases">
        <authorList>
            <person name="Li J."/>
            <person name="Shi Y."/>
            <person name="Xu G."/>
            <person name="Xiao D."/>
            <person name="Ran X."/>
        </authorList>
    </citation>
    <scope>NUCLEOTIDE SEQUENCE [LARGE SCALE GENOMIC DNA]</scope>
    <source>
        <strain evidence="2 3">JCM 15915</strain>
    </source>
</reference>
<sequence>MRPTVPIGVRIRSHLSRRARLLGTVLLIAATLGSWFLPTHPSNPEAQILIAKRRLPAGHDLSSNDVEVVAVRGEGVESLRESAPPLESVVGARLAVAVDRGHQVTGSMTVATDLTRDLPEGTVAVALPVRDAASLRHLGRLTPVDLFAHGDEHERLRAQGFLIMPPDSTTDADAGAGFSNRAPDAAPGGNLAFFAVRPDVAEQFASVHEEIVVAATTPGSPDVATQ</sequence>
<dbReference type="Proteomes" id="UP000462152">
    <property type="component" value="Unassembled WGS sequence"/>
</dbReference>
<keyword evidence="1" id="KW-1133">Transmembrane helix</keyword>
<dbReference type="EMBL" id="WOGT01000001">
    <property type="protein sequence ID" value="MUN53847.1"/>
    <property type="molecule type" value="Genomic_DNA"/>
</dbReference>
<evidence type="ECO:0008006" key="4">
    <source>
        <dbReference type="Google" id="ProtNLM"/>
    </source>
</evidence>
<keyword evidence="1" id="KW-0472">Membrane</keyword>
<name>A0A7K1LF80_9MICC</name>
<feature type="transmembrane region" description="Helical" evidence="1">
    <location>
        <begin position="21"/>
        <end position="38"/>
    </location>
</feature>
<evidence type="ECO:0000256" key="1">
    <source>
        <dbReference type="SAM" id="Phobius"/>
    </source>
</evidence>
<organism evidence="2 3">
    <name type="scientific">Rothia koreensis</name>
    <dbReference type="NCBI Taxonomy" id="592378"/>
    <lineage>
        <taxon>Bacteria</taxon>
        <taxon>Bacillati</taxon>
        <taxon>Actinomycetota</taxon>
        <taxon>Actinomycetes</taxon>
        <taxon>Micrococcales</taxon>
        <taxon>Micrococcaceae</taxon>
        <taxon>Rothia</taxon>
    </lineage>
</organism>
<dbReference type="OrthoDB" id="4868558at2"/>
<proteinExistence type="predicted"/>
<keyword evidence="3" id="KW-1185">Reference proteome</keyword>
<gene>
    <name evidence="2" type="ORF">GMA10_01155</name>
</gene>
<dbReference type="RefSeq" id="WP_129313957.1">
    <property type="nucleotide sequence ID" value="NZ_NOIQ01000001.1"/>
</dbReference>
<dbReference type="AlphaFoldDB" id="A0A7K1LF80"/>
<protein>
    <recommendedName>
        <fullName evidence="4">SAF domain-containing protein</fullName>
    </recommendedName>
</protein>
<evidence type="ECO:0000313" key="2">
    <source>
        <dbReference type="EMBL" id="MUN53847.1"/>
    </source>
</evidence>
<accession>A0A7K1LF80</accession>
<evidence type="ECO:0000313" key="3">
    <source>
        <dbReference type="Proteomes" id="UP000462152"/>
    </source>
</evidence>
<comment type="caution">
    <text evidence="2">The sequence shown here is derived from an EMBL/GenBank/DDBJ whole genome shotgun (WGS) entry which is preliminary data.</text>
</comment>
<keyword evidence="1" id="KW-0812">Transmembrane</keyword>
<dbReference type="CDD" id="cd11614">
    <property type="entry name" value="SAF_CpaB_FlgA_like"/>
    <property type="match status" value="1"/>
</dbReference>